<dbReference type="EMBL" id="SNZH01000001">
    <property type="protein sequence ID" value="TDR48545.1"/>
    <property type="molecule type" value="Genomic_DNA"/>
</dbReference>
<dbReference type="Proteomes" id="UP000295293">
    <property type="component" value="Unassembled WGS sequence"/>
</dbReference>
<keyword evidence="2" id="KW-1185">Reference proteome</keyword>
<reference evidence="1 2" key="1">
    <citation type="submission" date="2019-03" db="EMBL/GenBank/DDBJ databases">
        <title>Genomic Encyclopedia of Type Strains, Phase IV (KMG-IV): sequencing the most valuable type-strain genomes for metagenomic binning, comparative biology and taxonomic classification.</title>
        <authorList>
            <person name="Goeker M."/>
        </authorList>
    </citation>
    <scope>NUCLEOTIDE SEQUENCE [LARGE SCALE GENOMIC DNA]</scope>
    <source>
        <strain evidence="1 2">DSM 21667</strain>
    </source>
</reference>
<name>A0A4R6Z9K7_9GAMM</name>
<organism evidence="1 2">
    <name type="scientific">Tahibacter aquaticus</name>
    <dbReference type="NCBI Taxonomy" id="520092"/>
    <lineage>
        <taxon>Bacteria</taxon>
        <taxon>Pseudomonadati</taxon>
        <taxon>Pseudomonadota</taxon>
        <taxon>Gammaproteobacteria</taxon>
        <taxon>Lysobacterales</taxon>
        <taxon>Rhodanobacteraceae</taxon>
        <taxon>Tahibacter</taxon>
    </lineage>
</organism>
<sequence length="92" mass="10302">MHREALSATRLGMNLLPPGEANENLFPAFFQGFFAFFFSTRKSLRHCNIITKATGFYTFIPASWCLYGINHLGLPQRASTGDQARFAALSKL</sequence>
<protein>
    <submittedName>
        <fullName evidence="1">Uncharacterized protein</fullName>
    </submittedName>
</protein>
<dbReference type="AlphaFoldDB" id="A0A4R6Z9K7"/>
<evidence type="ECO:0000313" key="2">
    <source>
        <dbReference type="Proteomes" id="UP000295293"/>
    </source>
</evidence>
<comment type="caution">
    <text evidence="1">The sequence shown here is derived from an EMBL/GenBank/DDBJ whole genome shotgun (WGS) entry which is preliminary data.</text>
</comment>
<gene>
    <name evidence="1" type="ORF">DFR29_101165</name>
</gene>
<evidence type="ECO:0000313" key="1">
    <source>
        <dbReference type="EMBL" id="TDR48545.1"/>
    </source>
</evidence>
<proteinExistence type="predicted"/>
<accession>A0A4R6Z9K7</accession>